<feature type="compositionally biased region" description="Basic and acidic residues" evidence="2">
    <location>
        <begin position="175"/>
        <end position="193"/>
    </location>
</feature>
<dbReference type="GO" id="GO:0004252">
    <property type="term" value="F:serine-type endopeptidase activity"/>
    <property type="evidence" value="ECO:0007669"/>
    <property type="project" value="UniProtKB-UniRule"/>
</dbReference>
<dbReference type="GO" id="GO:0009003">
    <property type="term" value="F:signal peptidase activity"/>
    <property type="evidence" value="ECO:0007669"/>
    <property type="project" value="UniProtKB-EC"/>
</dbReference>
<dbReference type="RefSeq" id="WP_008380753.1">
    <property type="nucleotide sequence ID" value="NZ_BAOP01000030.1"/>
</dbReference>
<protein>
    <recommendedName>
        <fullName evidence="1">Signal peptidase I</fullName>
        <ecNumber evidence="1">3.4.21.89</ecNumber>
    </recommendedName>
</protein>
<proteinExistence type="predicted"/>
<dbReference type="GO" id="GO:0006465">
    <property type="term" value="P:signal peptide processing"/>
    <property type="evidence" value="ECO:0007669"/>
    <property type="project" value="UniProtKB-UniRule"/>
</dbReference>
<keyword evidence="6" id="KW-1185">Reference proteome</keyword>
<dbReference type="NCBIfam" id="TIGR02228">
    <property type="entry name" value="sigpep_I_arch"/>
    <property type="match status" value="1"/>
</dbReference>
<dbReference type="AlphaFoldDB" id="M3UMP2"/>
<dbReference type="STRING" id="410332.SAMN04488550_4082"/>
<keyword evidence="3" id="KW-0812">Transmembrane</keyword>
<feature type="region of interest" description="Disordered" evidence="2">
    <location>
        <begin position="168"/>
        <end position="193"/>
    </location>
</feature>
<dbReference type="EMBL" id="BAOP01000030">
    <property type="protein sequence ID" value="GAC81185.1"/>
    <property type="molecule type" value="Genomic_DNA"/>
</dbReference>
<comment type="caution">
    <text evidence="5">The sequence shown here is derived from an EMBL/GenBank/DDBJ whole genome shotgun (WGS) entry which is preliminary data.</text>
</comment>
<feature type="transmembrane region" description="Helical" evidence="3">
    <location>
        <begin position="146"/>
        <end position="165"/>
    </location>
</feature>
<evidence type="ECO:0000256" key="1">
    <source>
        <dbReference type="NCBIfam" id="TIGR02228"/>
    </source>
</evidence>
<evidence type="ECO:0000313" key="6">
    <source>
        <dbReference type="Proteomes" id="UP000035009"/>
    </source>
</evidence>
<dbReference type="Pfam" id="PF10502">
    <property type="entry name" value="Peptidase_S26"/>
    <property type="match status" value="1"/>
</dbReference>
<dbReference type="InterPro" id="IPR019533">
    <property type="entry name" value="Peptidase_S26"/>
</dbReference>
<dbReference type="CDD" id="cd06462">
    <property type="entry name" value="Peptidase_S24_S26"/>
    <property type="match status" value="1"/>
</dbReference>
<dbReference type="EC" id="3.4.21.89" evidence="1"/>
<keyword evidence="3" id="KW-0472">Membrane</keyword>
<sequence length="193" mass="20105">MSELPDERPTGRSRREVALNVGAVLGLICIVVAVASTLFGITPLVFRSGSMEPDIPTGSLALARTVDAADIRVGDVVSVNNDHGTRISHRVVAIEPAGDGVVSLTLKGDANRAPDGLPYTVTAADRVVAHVPLLGYAAAWLSSKSAIFLGGIVAGALLMLAFGPIRRSSDTNSPKTDEPADHSEPQFQEADRG</sequence>
<dbReference type="OrthoDB" id="3790724at2"/>
<dbReference type="InterPro" id="IPR001733">
    <property type="entry name" value="Peptidase_S26B"/>
</dbReference>
<evidence type="ECO:0000256" key="2">
    <source>
        <dbReference type="SAM" id="MobiDB-lite"/>
    </source>
</evidence>
<organism evidence="5 6">
    <name type="scientific">Gordonia malaquae NBRC 108250</name>
    <dbReference type="NCBI Taxonomy" id="1223542"/>
    <lineage>
        <taxon>Bacteria</taxon>
        <taxon>Bacillati</taxon>
        <taxon>Actinomycetota</taxon>
        <taxon>Actinomycetes</taxon>
        <taxon>Mycobacteriales</taxon>
        <taxon>Gordoniaceae</taxon>
        <taxon>Gordonia</taxon>
    </lineage>
</organism>
<accession>M3UMP2</accession>
<reference evidence="5 6" key="1">
    <citation type="submission" date="2013-02" db="EMBL/GenBank/DDBJ databases">
        <title>Whole genome shotgun sequence of Gordonia malaquae NBRC 108250.</title>
        <authorList>
            <person name="Yoshida I."/>
            <person name="Hosoyama A."/>
            <person name="Tsuchikane K."/>
            <person name="Ando Y."/>
            <person name="Baba S."/>
            <person name="Ohji S."/>
            <person name="Hamada M."/>
            <person name="Tamura T."/>
            <person name="Yamazoe A."/>
            <person name="Yamazaki S."/>
            <person name="Fujita N."/>
        </authorList>
    </citation>
    <scope>NUCLEOTIDE SEQUENCE [LARGE SCALE GENOMIC DNA]</scope>
    <source>
        <strain evidence="5 6">NBRC 108250</strain>
    </source>
</reference>
<name>M3UMP2_GORML</name>
<feature type="domain" description="Peptidase S26" evidence="4">
    <location>
        <begin position="26"/>
        <end position="94"/>
    </location>
</feature>
<dbReference type="eggNOG" id="COG0681">
    <property type="taxonomic scope" value="Bacteria"/>
</dbReference>
<dbReference type="GO" id="GO:0016020">
    <property type="term" value="C:membrane"/>
    <property type="evidence" value="ECO:0007669"/>
    <property type="project" value="UniProtKB-UniRule"/>
</dbReference>
<keyword evidence="3" id="KW-1133">Transmembrane helix</keyword>
<dbReference type="Proteomes" id="UP000035009">
    <property type="component" value="Unassembled WGS sequence"/>
</dbReference>
<evidence type="ECO:0000259" key="4">
    <source>
        <dbReference type="Pfam" id="PF10502"/>
    </source>
</evidence>
<evidence type="ECO:0000313" key="5">
    <source>
        <dbReference type="EMBL" id="GAC81185.1"/>
    </source>
</evidence>
<gene>
    <name evidence="5" type="ORF">GM1_030_00110</name>
</gene>
<evidence type="ECO:0000256" key="3">
    <source>
        <dbReference type="SAM" id="Phobius"/>
    </source>
</evidence>
<feature type="transmembrane region" description="Helical" evidence="3">
    <location>
        <begin position="21"/>
        <end position="46"/>
    </location>
</feature>